<dbReference type="InterPro" id="IPR025877">
    <property type="entry name" value="MobA-like_NTP_Trfase"/>
</dbReference>
<dbReference type="SUPFAM" id="SSF53448">
    <property type="entry name" value="Nucleotide-diphospho-sugar transferases"/>
    <property type="match status" value="1"/>
</dbReference>
<evidence type="ECO:0000313" key="2">
    <source>
        <dbReference type="EMBL" id="CAA9587412.1"/>
    </source>
</evidence>
<dbReference type="Gene3D" id="3.90.550.10">
    <property type="entry name" value="Spore Coat Polysaccharide Biosynthesis Protein SpsA, Chain A"/>
    <property type="match status" value="1"/>
</dbReference>
<accession>A0A6J4VTK4</accession>
<dbReference type="GO" id="GO:0016779">
    <property type="term" value="F:nucleotidyltransferase activity"/>
    <property type="evidence" value="ECO:0007669"/>
    <property type="project" value="UniProtKB-ARBA"/>
</dbReference>
<dbReference type="EMBL" id="CADCWP010000337">
    <property type="protein sequence ID" value="CAA9587412.1"/>
    <property type="molecule type" value="Genomic_DNA"/>
</dbReference>
<sequence>MPNPSGLVTAVVLGGGGSDALAQAAGVAAKALIPFRGRPLALHVLGALHGCPEVSCVIYVGEATPELVSETEQILPAGETFAESFSVGVRAALALAPPRSVLVTTADLPWLRADALNDFLASAAEADLAYPIVEEGAYRAQFPDQKRTFVKLKDGRFTGGNMMLLSPRMVPVLLPFVERAYRERKNPLALARLFGPDFIVRLALGQLSLRAIEGRAERILGLPVRAVVTPHASIGADVDKLEHLKE</sequence>
<dbReference type="Pfam" id="PF12804">
    <property type="entry name" value="NTP_transf_3"/>
    <property type="match status" value="1"/>
</dbReference>
<protein>
    <recommendedName>
        <fullName evidence="1">MobA-like NTP transferase domain-containing protein</fullName>
    </recommendedName>
</protein>
<dbReference type="AlphaFoldDB" id="A0A6J4VTK4"/>
<organism evidence="2">
    <name type="scientific">uncultured Truepera sp</name>
    <dbReference type="NCBI Taxonomy" id="543023"/>
    <lineage>
        <taxon>Bacteria</taxon>
        <taxon>Thermotogati</taxon>
        <taxon>Deinococcota</taxon>
        <taxon>Deinococci</taxon>
        <taxon>Trueperales</taxon>
        <taxon>Trueperaceae</taxon>
        <taxon>Truepera</taxon>
        <taxon>environmental samples</taxon>
    </lineage>
</organism>
<feature type="domain" description="MobA-like NTP transferase" evidence="1">
    <location>
        <begin position="10"/>
        <end position="174"/>
    </location>
</feature>
<gene>
    <name evidence="2" type="ORF">AVDCRST_MAG86-3803</name>
</gene>
<name>A0A6J4VTK4_9DEIN</name>
<evidence type="ECO:0000259" key="1">
    <source>
        <dbReference type="Pfam" id="PF12804"/>
    </source>
</evidence>
<dbReference type="InterPro" id="IPR029044">
    <property type="entry name" value="Nucleotide-diphossugar_trans"/>
</dbReference>
<proteinExistence type="predicted"/>
<reference evidence="2" key="1">
    <citation type="submission" date="2020-02" db="EMBL/GenBank/DDBJ databases">
        <authorList>
            <person name="Meier V. D."/>
        </authorList>
    </citation>
    <scope>NUCLEOTIDE SEQUENCE</scope>
    <source>
        <strain evidence="2">AVDCRST_MAG86</strain>
    </source>
</reference>